<dbReference type="Proteomes" id="UP001217089">
    <property type="component" value="Unassembled WGS sequence"/>
</dbReference>
<dbReference type="EMBL" id="JARBDR010000813">
    <property type="protein sequence ID" value="KAJ8305763.1"/>
    <property type="molecule type" value="Genomic_DNA"/>
</dbReference>
<sequence length="91" mass="10342">MVFYISSSCTSWKAGVYLEFLEMTVEDARRNKLGTFSPNHAVEQLFPMEENITENGLVTLSYDERNASIPSEADIMVEIMNNGPVQIYNDK</sequence>
<reference evidence="1 2" key="1">
    <citation type="submission" date="2022-12" db="EMBL/GenBank/DDBJ databases">
        <title>Chromosome-level genome of Tegillarca granosa.</title>
        <authorList>
            <person name="Kim J."/>
        </authorList>
    </citation>
    <scope>NUCLEOTIDE SEQUENCE [LARGE SCALE GENOMIC DNA]</scope>
    <source>
        <strain evidence="1">Teg-2019</strain>
        <tissue evidence="1">Adductor muscle</tissue>
    </source>
</reference>
<accession>A0ABQ9EKH3</accession>
<organism evidence="1 2">
    <name type="scientific">Tegillarca granosa</name>
    <name type="common">Malaysian cockle</name>
    <name type="synonym">Anadara granosa</name>
    <dbReference type="NCBI Taxonomy" id="220873"/>
    <lineage>
        <taxon>Eukaryota</taxon>
        <taxon>Metazoa</taxon>
        <taxon>Spiralia</taxon>
        <taxon>Lophotrochozoa</taxon>
        <taxon>Mollusca</taxon>
        <taxon>Bivalvia</taxon>
        <taxon>Autobranchia</taxon>
        <taxon>Pteriomorphia</taxon>
        <taxon>Arcoida</taxon>
        <taxon>Arcoidea</taxon>
        <taxon>Arcidae</taxon>
        <taxon>Tegillarca</taxon>
    </lineage>
</organism>
<evidence type="ECO:0000313" key="2">
    <source>
        <dbReference type="Proteomes" id="UP001217089"/>
    </source>
</evidence>
<evidence type="ECO:0000313" key="1">
    <source>
        <dbReference type="EMBL" id="KAJ8305763.1"/>
    </source>
</evidence>
<name>A0ABQ9EKH3_TEGGR</name>
<keyword evidence="2" id="KW-1185">Reference proteome</keyword>
<proteinExistence type="predicted"/>
<gene>
    <name evidence="1" type="ORF">KUTeg_016308</name>
</gene>
<protein>
    <submittedName>
        <fullName evidence="1">Uncharacterized protein</fullName>
    </submittedName>
</protein>
<comment type="caution">
    <text evidence="1">The sequence shown here is derived from an EMBL/GenBank/DDBJ whole genome shotgun (WGS) entry which is preliminary data.</text>
</comment>